<dbReference type="AlphaFoldDB" id="A0A1S8LWV0"/>
<gene>
    <name evidence="1" type="ORF">CROST_041360</name>
</gene>
<dbReference type="Gene3D" id="1.10.101.10">
    <property type="entry name" value="PGBD-like superfamily/PGBD"/>
    <property type="match status" value="1"/>
</dbReference>
<sequence length="437" mass="48836">MAKGRLQIQVFKGENYTPVDKSKVTITSNTNTSAKNIVLNTDSSGLTQEIELDTPPIEYSMNPTDKIPYGLYDIKIEANTLKPQLIKGCQVMPDREALQNVTLSDAPNRQEVIIQIQPNVQVGKYPPKIPEAPEKPMEAGPSGFVVLPEPQVPQYIVVHAGAPDEAAPNYTLRFIDYIKNVCSSEIFSTWSDSTIRANALCIISFVLNRVYTEWYRGKGKNFTITNSTAFDQAFSYGRNIYKNISNIVDDVFTTYIKLPGRKQPLLTQFCDGKNVQCPGWLTQWGSKYLGDQGKTAPQIIKSFYGQEVQFATAQKVKGIPISYPGYPLGIGSKGIPVRTVQTYLNRISVAYTAIPKVAVTSVYNEETRKSVQEFQKIFSIPVTGVVDYGTWYRISDVYVAVTKIAELRGESSYDDGVFFPPIAYANRPIPYIDYPEE</sequence>
<dbReference type="Proteomes" id="UP000190951">
    <property type="component" value="Chromosome"/>
</dbReference>
<evidence type="ECO:0000313" key="2">
    <source>
        <dbReference type="Proteomes" id="UP000190951"/>
    </source>
</evidence>
<organism evidence="1 2">
    <name type="scientific">Clostridium felsineum</name>
    <dbReference type="NCBI Taxonomy" id="36839"/>
    <lineage>
        <taxon>Bacteria</taxon>
        <taxon>Bacillati</taxon>
        <taxon>Bacillota</taxon>
        <taxon>Clostridia</taxon>
        <taxon>Eubacteriales</taxon>
        <taxon>Clostridiaceae</taxon>
        <taxon>Clostridium</taxon>
    </lineage>
</organism>
<keyword evidence="2" id="KW-1185">Reference proteome</keyword>
<dbReference type="KEGG" id="crw:CROST_041360"/>
<accession>A0A1S8LWV0</accession>
<dbReference type="STRING" id="84029.CROST_37890"/>
<dbReference type="InterPro" id="IPR036365">
    <property type="entry name" value="PGBD-like_sf"/>
</dbReference>
<dbReference type="EMBL" id="CP096983">
    <property type="protein sequence ID" value="URZ13370.1"/>
    <property type="molecule type" value="Genomic_DNA"/>
</dbReference>
<dbReference type="InterPro" id="IPR002477">
    <property type="entry name" value="Peptidoglycan-bd-like"/>
</dbReference>
<reference evidence="1 2" key="1">
    <citation type="submission" date="2022-04" db="EMBL/GenBank/DDBJ databases">
        <title>Genome sequence of C. roseum typestrain.</title>
        <authorList>
            <person name="Poehlein A."/>
            <person name="Schoch T."/>
            <person name="Duerre P."/>
            <person name="Daniel R."/>
        </authorList>
    </citation>
    <scope>NUCLEOTIDE SEQUENCE [LARGE SCALE GENOMIC DNA]</scope>
    <source>
        <strain evidence="1 2">DSM 7320</strain>
    </source>
</reference>
<dbReference type="SUPFAM" id="SSF47090">
    <property type="entry name" value="PGBD-like"/>
    <property type="match status" value="1"/>
</dbReference>
<dbReference type="Pfam" id="PF01471">
    <property type="entry name" value="PG_binding_1"/>
    <property type="match status" value="1"/>
</dbReference>
<evidence type="ECO:0000313" key="1">
    <source>
        <dbReference type="EMBL" id="URZ13370.1"/>
    </source>
</evidence>
<dbReference type="RefSeq" id="WP_077834891.1">
    <property type="nucleotide sequence ID" value="NZ_CP096983.1"/>
</dbReference>
<name>A0A1S8LWV0_9CLOT</name>
<protein>
    <submittedName>
        <fullName evidence="1">Uncharacterized protein</fullName>
    </submittedName>
</protein>
<proteinExistence type="predicted"/>
<dbReference type="InterPro" id="IPR036366">
    <property type="entry name" value="PGBDSf"/>
</dbReference>